<gene>
    <name evidence="1" type="ORF">C7410_1376</name>
</gene>
<sequence>MFVFLFPVFQLRALLAVSRCARMLVAAPEFACLHGFAFAAAFRTMPAGVRRRAGASLMAAAALRVENLRAGHSFIKLRRHALR</sequence>
<dbReference type="AlphaFoldDB" id="A0A2U1A5G6"/>
<accession>A0A2U1A5G6</accession>
<organism evidence="1 2">
    <name type="scientific">Paraburkholderia silvatlantica</name>
    <dbReference type="NCBI Taxonomy" id="321895"/>
    <lineage>
        <taxon>Bacteria</taxon>
        <taxon>Pseudomonadati</taxon>
        <taxon>Pseudomonadota</taxon>
        <taxon>Betaproteobacteria</taxon>
        <taxon>Burkholderiales</taxon>
        <taxon>Burkholderiaceae</taxon>
        <taxon>Paraburkholderia</taxon>
    </lineage>
</organism>
<dbReference type="Proteomes" id="UP000247772">
    <property type="component" value="Unassembled WGS sequence"/>
</dbReference>
<protein>
    <submittedName>
        <fullName evidence="1">Uncharacterized protein</fullName>
    </submittedName>
</protein>
<dbReference type="EMBL" id="QJSQ01000037">
    <property type="protein sequence ID" value="PYE14758.1"/>
    <property type="molecule type" value="Genomic_DNA"/>
</dbReference>
<evidence type="ECO:0000313" key="1">
    <source>
        <dbReference type="EMBL" id="PYE14758.1"/>
    </source>
</evidence>
<comment type="caution">
    <text evidence="1">The sequence shown here is derived from an EMBL/GenBank/DDBJ whole genome shotgun (WGS) entry which is preliminary data.</text>
</comment>
<proteinExistence type="predicted"/>
<name>A0A2U1A5G6_9BURK</name>
<reference evidence="1 2" key="1">
    <citation type="submission" date="2018-06" db="EMBL/GenBank/DDBJ databases">
        <title>Genomic Encyclopedia of Type Strains, Phase IV (KMG-V): Genome sequencing to study the core and pangenomes of soil and plant-associated prokaryotes.</title>
        <authorList>
            <person name="Whitman W."/>
        </authorList>
    </citation>
    <scope>NUCLEOTIDE SEQUENCE [LARGE SCALE GENOMIC DNA]</scope>
    <source>
        <strain evidence="1 2">SRCL-318</strain>
    </source>
</reference>
<evidence type="ECO:0000313" key="2">
    <source>
        <dbReference type="Proteomes" id="UP000247772"/>
    </source>
</evidence>